<reference evidence="5 6" key="1">
    <citation type="submission" date="2024-08" db="EMBL/GenBank/DDBJ databases">
        <authorList>
            <person name="Cucini C."/>
            <person name="Frati F."/>
        </authorList>
    </citation>
    <scope>NUCLEOTIDE SEQUENCE [LARGE SCALE GENOMIC DNA]</scope>
</reference>
<evidence type="ECO:0000313" key="5">
    <source>
        <dbReference type="EMBL" id="CAL8072219.1"/>
    </source>
</evidence>
<dbReference type="Gene3D" id="3.40.50.300">
    <property type="entry name" value="P-loop containing nucleotide triphosphate hydrolases"/>
    <property type="match status" value="1"/>
</dbReference>
<accession>A0ABP1PNN8</accession>
<evidence type="ECO:0008006" key="7">
    <source>
        <dbReference type="Google" id="ProtNLM"/>
    </source>
</evidence>
<evidence type="ECO:0000313" key="6">
    <source>
        <dbReference type="Proteomes" id="UP001642540"/>
    </source>
</evidence>
<evidence type="ECO:0000256" key="4">
    <source>
        <dbReference type="SAM" id="MobiDB-lite"/>
    </source>
</evidence>
<comment type="caution">
    <text evidence="5">The sequence shown here is derived from an EMBL/GenBank/DDBJ whole genome shotgun (WGS) entry which is preliminary data.</text>
</comment>
<dbReference type="SUPFAM" id="SSF51735">
    <property type="entry name" value="NAD(P)-binding Rossmann-fold domains"/>
    <property type="match status" value="1"/>
</dbReference>
<gene>
    <name evidence="5" type="ORF">ODALV1_LOCUS2058</name>
</gene>
<dbReference type="EMBL" id="CAXLJM020000007">
    <property type="protein sequence ID" value="CAL8072219.1"/>
    <property type="molecule type" value="Genomic_DNA"/>
</dbReference>
<sequence length="804" mass="91755">MDNIGNSEPEYESAPDDDGGKTKRMSEKPVFDIGKTVILVNKDQDIIDTQAVLINPVDSYVGKYLGQFFSTKVIGATLRDSAEETEIDDEIDGEDDDDYNKSRRSPKYWKILGTLGNPKTTVLPWLWAVMKMDDYDAYLREAVKCGVVIYDITEPSQERFEEIRGVLDALRSRVNNFNVPRVFILISSLHTWSHTKKTNQEDMFSEEDYRRRHTKPLYRELQLLERYVVAAGKMTKGKLKAYVVGAGAIYGAEESPLHHWFMSAWHNAKYLPIYGTGKNFMPTMYIQDLAKLVQNIMDVPPKLQRYLIAVDPVICQQDQIAKAISRVLGSGRVKRVSEEDIYLNKELTPFQADQHLLDLKIQSAYAMENFNMDFAAEDGFDSIINKVSTEYKHSRNLEPLKVVIAGPPASGKSTIARQISDLYRLNHFTKDDIIKTTLELLKETAGESPETDIQGVDIEKEEVIRKEALQVLAEVDDYLGRLSASLAEQSDVEMESEAETPGFVTPKKSLTPPERDVTKLSDEVFIRLVRWRLLTNQCQNQGFVLDGFPENLNQAKMLFAASEDVMETAEEDAEEGRDILDPRIVPDRVVVLEASDEFLTQRLQSVPAAQLQDKHKDKHFAKLLAEHRELNSVYETSFLYYLDLQEILYFPIDITTGDGLLMQNIIGKLMDMLGKPRNYGLTFEEEEAIKNAQNFEKSQVEDAEKEDMAMIESRELEERRANIQQWMEKLAKVKREEFEREEAALVPLRHYLMAHVVPTLTKGLIDVTRARPDDPVEYLAEFLFANNPGSLNTTLGEHFPNSGR</sequence>
<dbReference type="Gene3D" id="3.40.50.720">
    <property type="entry name" value="NAD(P)-binding Rossmann-like Domain"/>
    <property type="match status" value="1"/>
</dbReference>
<dbReference type="Proteomes" id="UP001642540">
    <property type="component" value="Unassembled WGS sequence"/>
</dbReference>
<proteinExistence type="predicted"/>
<feature type="region of interest" description="Disordered" evidence="4">
    <location>
        <begin position="489"/>
        <end position="514"/>
    </location>
</feature>
<dbReference type="CDD" id="cd22967">
    <property type="entry name" value="DD_AK7"/>
    <property type="match status" value="1"/>
</dbReference>
<dbReference type="Pfam" id="PF05186">
    <property type="entry name" value="Dpy-30"/>
    <property type="match status" value="1"/>
</dbReference>
<keyword evidence="3" id="KW-0418">Kinase</keyword>
<dbReference type="InterPro" id="IPR027417">
    <property type="entry name" value="P-loop_NTPase"/>
</dbReference>
<feature type="region of interest" description="Disordered" evidence="4">
    <location>
        <begin position="1"/>
        <end position="26"/>
    </location>
</feature>
<dbReference type="PANTHER" id="PTHR23359">
    <property type="entry name" value="NUCLEOTIDE KINASE"/>
    <property type="match status" value="1"/>
</dbReference>
<dbReference type="InterPro" id="IPR036291">
    <property type="entry name" value="NAD(P)-bd_dom_sf"/>
</dbReference>
<dbReference type="InterPro" id="IPR000850">
    <property type="entry name" value="Adenylat/UMP-CMP_kin"/>
</dbReference>
<evidence type="ECO:0000256" key="2">
    <source>
        <dbReference type="ARBA" id="ARBA00022741"/>
    </source>
</evidence>
<keyword evidence="1" id="KW-0808">Transferase</keyword>
<dbReference type="SUPFAM" id="SSF52540">
    <property type="entry name" value="P-loop containing nucleoside triphosphate hydrolases"/>
    <property type="match status" value="1"/>
</dbReference>
<protein>
    <recommendedName>
        <fullName evidence="7">Adenylate kinase 7</fullName>
    </recommendedName>
</protein>
<keyword evidence="2" id="KW-0547">Nucleotide-binding</keyword>
<dbReference type="Gene3D" id="1.20.890.10">
    <property type="entry name" value="cAMP-dependent protein kinase regulatory subunit, dimerization-anchoring domain"/>
    <property type="match status" value="1"/>
</dbReference>
<evidence type="ECO:0000256" key="1">
    <source>
        <dbReference type="ARBA" id="ARBA00022679"/>
    </source>
</evidence>
<dbReference type="InterPro" id="IPR007858">
    <property type="entry name" value="Dpy-30_motif"/>
</dbReference>
<evidence type="ECO:0000256" key="3">
    <source>
        <dbReference type="ARBA" id="ARBA00022777"/>
    </source>
</evidence>
<keyword evidence="6" id="KW-1185">Reference proteome</keyword>
<dbReference type="InterPro" id="IPR047499">
    <property type="entry name" value="DD_AK7"/>
</dbReference>
<name>A0ABP1PNN8_9HEXA</name>
<organism evidence="5 6">
    <name type="scientific">Orchesella dallaii</name>
    <dbReference type="NCBI Taxonomy" id="48710"/>
    <lineage>
        <taxon>Eukaryota</taxon>
        <taxon>Metazoa</taxon>
        <taxon>Ecdysozoa</taxon>
        <taxon>Arthropoda</taxon>
        <taxon>Hexapoda</taxon>
        <taxon>Collembola</taxon>
        <taxon>Entomobryomorpha</taxon>
        <taxon>Entomobryoidea</taxon>
        <taxon>Orchesellidae</taxon>
        <taxon>Orchesellinae</taxon>
        <taxon>Orchesella</taxon>
    </lineage>
</organism>